<feature type="transmembrane region" description="Helical" evidence="7">
    <location>
        <begin position="445"/>
        <end position="468"/>
    </location>
</feature>
<dbReference type="InterPro" id="IPR052031">
    <property type="entry name" value="Membrane_Transporter-Flippase"/>
</dbReference>
<sequence>MLKITSASEKPNAFNSQFKKERPIWISLIILAFPVALFLLFQHLGSSIDYYIVGDAAKQNAGILNSVISYMKQIKKVLQSIAVSLAGAGIIFVAREYKQKNYKKARQYATLSFIIAVLGSFGIFFIFYLGACLPSHLGDIFLKRDYHSDGGFTYYTISLLSFVFITINSVFIGLEKSKNKNTFVLFLNILNIISKIIFTFLYKHIHRENITLIHLAWTDFLSNFIISLIVFYLMFQPKNDFRLQFDKLIFPKDIIKNILKLSGVLVIGKTTYEIGKKFVNDMVTSYYGKEMITIIGFVSVVNGIIFSISQSFEDAEIVMVSQRTSQEKNQKTLKIFKNVFVITLIIGIIGILVNTFYGTDLLKFLTKSDNQEQLSFFRQVLFFEQMSLFTSIWASMMMFYIMSYKKKAYIVFWLNILRIITRMFCIWFFHHVFYSSTIINNYVKIGLSTCISNIIVLLVTIILFLSFIKKQKKIEWDQK</sequence>
<evidence type="ECO:0000256" key="7">
    <source>
        <dbReference type="SAM" id="Phobius"/>
    </source>
</evidence>
<feature type="transmembrane region" description="Helical" evidence="7">
    <location>
        <begin position="77"/>
        <end position="97"/>
    </location>
</feature>
<feature type="transmembrane region" description="Helical" evidence="7">
    <location>
        <begin position="24"/>
        <end position="41"/>
    </location>
</feature>
<feature type="transmembrane region" description="Helical" evidence="7">
    <location>
        <begin position="408"/>
        <end position="433"/>
    </location>
</feature>
<keyword evidence="6 7" id="KW-0472">Membrane</keyword>
<organism evidence="8 9">
    <name type="scientific">Columbia Basin potato purple top phytoplasma</name>
    <dbReference type="NCBI Taxonomy" id="307134"/>
    <lineage>
        <taxon>Bacteria</taxon>
        <taxon>Bacillati</taxon>
        <taxon>Mycoplasmatota</taxon>
        <taxon>Mollicutes</taxon>
        <taxon>Acholeplasmatales</taxon>
        <taxon>Acholeplasmataceae</taxon>
        <taxon>Candidatus Phytoplasma</taxon>
        <taxon>16SrVI (Clover proliferation group)</taxon>
    </lineage>
</organism>
<dbReference type="Pfam" id="PF01554">
    <property type="entry name" value="MatE"/>
    <property type="match status" value="1"/>
</dbReference>
<keyword evidence="5 7" id="KW-1133">Transmembrane helix</keyword>
<dbReference type="InterPro" id="IPR002528">
    <property type="entry name" value="MATE_fam"/>
</dbReference>
<keyword evidence="4 7" id="KW-0812">Transmembrane</keyword>
<name>A0ABT5L8S0_9MOLU</name>
<accession>A0ABT5L8S0</accession>
<comment type="caution">
    <text evidence="8">The sequence shown here is derived from an EMBL/GenBank/DDBJ whole genome shotgun (WGS) entry which is preliminary data.</text>
</comment>
<proteinExistence type="predicted"/>
<reference evidence="8 9" key="1">
    <citation type="journal article" date="2023" name="Plant">
        <title>Draft Genome Sequence Resource of CBPPT1, a 'Candidatus Phytoplasma trifolii'-Related Strain Associated with Potato Purple Top Disease in the Columbia Basin, U.S.A.</title>
        <authorList>
            <person name="Wei W."/>
            <person name="Shao J."/>
            <person name="Bottner-Parker K.D."/>
            <person name="Zhao Y."/>
        </authorList>
    </citation>
    <scope>NUCLEOTIDE SEQUENCE [LARGE SCALE GENOMIC DNA]</scope>
    <source>
        <strain evidence="8 9">CBPPT1</strain>
    </source>
</reference>
<feature type="transmembrane region" description="Helical" evidence="7">
    <location>
        <begin position="109"/>
        <end position="131"/>
    </location>
</feature>
<dbReference type="RefSeq" id="WP_273585254.1">
    <property type="nucleotide sequence ID" value="NZ_JANHJP010000004.1"/>
</dbReference>
<feature type="transmembrane region" description="Helical" evidence="7">
    <location>
        <begin position="151"/>
        <end position="171"/>
    </location>
</feature>
<feature type="transmembrane region" description="Helical" evidence="7">
    <location>
        <begin position="377"/>
        <end position="401"/>
    </location>
</feature>
<dbReference type="EMBL" id="JANHJP010000004">
    <property type="protein sequence ID" value="MDC9032036.1"/>
    <property type="molecule type" value="Genomic_DNA"/>
</dbReference>
<evidence type="ECO:0000256" key="3">
    <source>
        <dbReference type="ARBA" id="ARBA00022475"/>
    </source>
</evidence>
<keyword evidence="3" id="KW-1003">Cell membrane</keyword>
<evidence type="ECO:0000256" key="1">
    <source>
        <dbReference type="ARBA" id="ARBA00004651"/>
    </source>
</evidence>
<evidence type="ECO:0000256" key="4">
    <source>
        <dbReference type="ARBA" id="ARBA00022692"/>
    </source>
</evidence>
<keyword evidence="2" id="KW-0813">Transport</keyword>
<feature type="transmembrane region" description="Helical" evidence="7">
    <location>
        <begin position="183"/>
        <end position="202"/>
    </location>
</feature>
<dbReference type="PANTHER" id="PTHR43549:SF2">
    <property type="entry name" value="MULTIDRUG RESISTANCE PROTEIN NORM-RELATED"/>
    <property type="match status" value="1"/>
</dbReference>
<gene>
    <name evidence="8" type="ORF">M8044_000257</name>
</gene>
<feature type="transmembrane region" description="Helical" evidence="7">
    <location>
        <begin position="214"/>
        <end position="235"/>
    </location>
</feature>
<dbReference type="PANTHER" id="PTHR43549">
    <property type="entry name" value="MULTIDRUG RESISTANCE PROTEIN YPNP-RELATED"/>
    <property type="match status" value="1"/>
</dbReference>
<keyword evidence="9" id="KW-1185">Reference proteome</keyword>
<dbReference type="Proteomes" id="UP001221763">
    <property type="component" value="Unassembled WGS sequence"/>
</dbReference>
<protein>
    <submittedName>
        <fullName evidence="8">Sodium transporter</fullName>
    </submittedName>
</protein>
<evidence type="ECO:0000256" key="5">
    <source>
        <dbReference type="ARBA" id="ARBA00022989"/>
    </source>
</evidence>
<evidence type="ECO:0000256" key="2">
    <source>
        <dbReference type="ARBA" id="ARBA00022448"/>
    </source>
</evidence>
<evidence type="ECO:0000256" key="6">
    <source>
        <dbReference type="ARBA" id="ARBA00023136"/>
    </source>
</evidence>
<evidence type="ECO:0000313" key="9">
    <source>
        <dbReference type="Proteomes" id="UP001221763"/>
    </source>
</evidence>
<comment type="subcellular location">
    <subcellularLocation>
        <location evidence="1">Cell membrane</location>
        <topology evidence="1">Multi-pass membrane protein</topology>
    </subcellularLocation>
</comment>
<evidence type="ECO:0000313" key="8">
    <source>
        <dbReference type="EMBL" id="MDC9032036.1"/>
    </source>
</evidence>
<feature type="transmembrane region" description="Helical" evidence="7">
    <location>
        <begin position="335"/>
        <end position="357"/>
    </location>
</feature>